<evidence type="ECO:0000256" key="1">
    <source>
        <dbReference type="ARBA" id="ARBA00001947"/>
    </source>
</evidence>
<evidence type="ECO:0000256" key="5">
    <source>
        <dbReference type="ARBA" id="ARBA00022525"/>
    </source>
</evidence>
<dbReference type="AlphaFoldDB" id="A0AA88NXD7"/>
<dbReference type="EC" id="3.5.4.4" evidence="4"/>
<comment type="similarity">
    <text evidence="3">Belongs to the metallo-dependent hydrolases superfamily. Adenosine and AMP deaminases family. ADGF subfamily.</text>
</comment>
<dbReference type="InterPro" id="IPR006331">
    <property type="entry name" value="ADGF"/>
</dbReference>
<reference evidence="10" key="1">
    <citation type="submission" date="2023-08" db="EMBL/GenBank/DDBJ databases">
        <title>Chromosome-level Genome Assembly of mud carp (Cirrhinus molitorella).</title>
        <authorList>
            <person name="Liu H."/>
        </authorList>
    </citation>
    <scope>NUCLEOTIDE SEQUENCE</scope>
    <source>
        <strain evidence="10">Prfri</strain>
        <tissue evidence="10">Muscle</tissue>
    </source>
</reference>
<keyword evidence="7" id="KW-0732">Signal</keyword>
<dbReference type="Pfam" id="PF08451">
    <property type="entry name" value="A_deaminase_N"/>
    <property type="match status" value="1"/>
</dbReference>
<keyword evidence="6" id="KW-0479">Metal-binding</keyword>
<organism evidence="10 11">
    <name type="scientific">Cirrhinus molitorella</name>
    <name type="common">mud carp</name>
    <dbReference type="NCBI Taxonomy" id="172907"/>
    <lineage>
        <taxon>Eukaryota</taxon>
        <taxon>Metazoa</taxon>
        <taxon>Chordata</taxon>
        <taxon>Craniata</taxon>
        <taxon>Vertebrata</taxon>
        <taxon>Euteleostomi</taxon>
        <taxon>Actinopterygii</taxon>
        <taxon>Neopterygii</taxon>
        <taxon>Teleostei</taxon>
        <taxon>Ostariophysi</taxon>
        <taxon>Cypriniformes</taxon>
        <taxon>Cyprinidae</taxon>
        <taxon>Labeoninae</taxon>
        <taxon>Labeonini</taxon>
        <taxon>Cirrhinus</taxon>
    </lineage>
</organism>
<evidence type="ECO:0000313" key="10">
    <source>
        <dbReference type="EMBL" id="KAK2867145.1"/>
    </source>
</evidence>
<evidence type="ECO:0000313" key="11">
    <source>
        <dbReference type="Proteomes" id="UP001187343"/>
    </source>
</evidence>
<dbReference type="PANTHER" id="PTHR11409">
    <property type="entry name" value="ADENOSINE DEAMINASE"/>
    <property type="match status" value="1"/>
</dbReference>
<dbReference type="FunFam" id="3.20.20.140:FF:000017">
    <property type="entry name" value="Adenosine deaminase 2"/>
    <property type="match status" value="1"/>
</dbReference>
<evidence type="ECO:0000256" key="3">
    <source>
        <dbReference type="ARBA" id="ARBA00006083"/>
    </source>
</evidence>
<accession>A0AA88NXD7</accession>
<evidence type="ECO:0000256" key="7">
    <source>
        <dbReference type="ARBA" id="ARBA00022729"/>
    </source>
</evidence>
<dbReference type="InterPro" id="IPR032466">
    <property type="entry name" value="Metal_Hydrolase"/>
</dbReference>
<dbReference type="InterPro" id="IPR013659">
    <property type="entry name" value="A_deaminase_N"/>
</dbReference>
<gene>
    <name evidence="10" type="ORF">Q8A67_025262</name>
</gene>
<dbReference type="InterPro" id="IPR006330">
    <property type="entry name" value="Ado/ade_deaminase"/>
</dbReference>
<keyword evidence="8" id="KW-0378">Hydrolase</keyword>
<dbReference type="GO" id="GO:0006154">
    <property type="term" value="P:adenosine catabolic process"/>
    <property type="evidence" value="ECO:0007669"/>
    <property type="project" value="InterPro"/>
</dbReference>
<evidence type="ECO:0000256" key="2">
    <source>
        <dbReference type="ARBA" id="ARBA00004613"/>
    </source>
</evidence>
<sequence>MTSLCCGSQKCGRSRQARLNTITCIVITGVVVEVRRAQAKHRDLWLNYITAMHAVTLRDLMRIWMLFLWCATCSCGPDPRKREALIKLEASRRTGGNITLSEREKLLDGKLQKLKQHDMEARQFPPSMHFFKAKHLIDQSPVFSLLQRMPKGAALHVHDFAMVGVDWLVKNVTYRDNCYVCFTDEQTVQFIFSSGQPVSRPRCSSWTLLRSLREKIKNSTDLDNSFIQNLTLFTEDPDRAYPSQGIVWKRFEQAFLVAYGLVTHAPVFKDYLYEGLRQFYEDNIMYVEIRALLPATYELDGRLNNKDWSMRACQDIVKRFTADYPDFLGARVIFTVHRGINATEAVKTIEEAMTLQRNFPDIMAGFDFVGQEDLGRPLWYFKDALSLPEDRGVNLPYFFHAGETDSQGTDVDQNLMDALLFNTTRIGHGFALARHPVVKEMSRKMDVPIEVCPISNQVLKLVSDLRDHPVAVLMAEGHPVVISSDDPALFGATALSHDFYEAFMGFGGMSFNLGTLKELVINSLRYSSLPSQTKKKAIEALLVKWDKFVLESLL</sequence>
<dbReference type="NCBIfam" id="TIGR01431">
    <property type="entry name" value="adm_rel"/>
    <property type="match status" value="1"/>
</dbReference>
<dbReference type="GO" id="GO:0004000">
    <property type="term" value="F:adenosine deaminase activity"/>
    <property type="evidence" value="ECO:0007669"/>
    <property type="project" value="InterPro"/>
</dbReference>
<dbReference type="GO" id="GO:0046872">
    <property type="term" value="F:metal ion binding"/>
    <property type="evidence" value="ECO:0007669"/>
    <property type="project" value="UniProtKB-KW"/>
</dbReference>
<evidence type="ECO:0000256" key="4">
    <source>
        <dbReference type="ARBA" id="ARBA00012784"/>
    </source>
</evidence>
<comment type="subcellular location">
    <subcellularLocation>
        <location evidence="2">Secreted</location>
    </subcellularLocation>
</comment>
<dbReference type="Gene3D" id="3.20.20.140">
    <property type="entry name" value="Metal-dependent hydrolases"/>
    <property type="match status" value="1"/>
</dbReference>
<dbReference type="GO" id="GO:0005615">
    <property type="term" value="C:extracellular space"/>
    <property type="evidence" value="ECO:0007669"/>
    <property type="project" value="InterPro"/>
</dbReference>
<proteinExistence type="inferred from homology"/>
<evidence type="ECO:0000256" key="8">
    <source>
        <dbReference type="ARBA" id="ARBA00022801"/>
    </source>
</evidence>
<dbReference type="CDD" id="cd01321">
    <property type="entry name" value="ADGF"/>
    <property type="match status" value="1"/>
</dbReference>
<protein>
    <recommendedName>
        <fullName evidence="4">adenosine deaminase</fullName>
        <ecNumber evidence="4">3.5.4.4</ecNumber>
    </recommendedName>
</protein>
<evidence type="ECO:0000256" key="9">
    <source>
        <dbReference type="ARBA" id="ARBA00047764"/>
    </source>
</evidence>
<keyword evidence="11" id="KW-1185">Reference proteome</keyword>
<dbReference type="SUPFAM" id="SSF51556">
    <property type="entry name" value="Metallo-dependent hydrolases"/>
    <property type="match status" value="1"/>
</dbReference>
<evidence type="ECO:0000256" key="6">
    <source>
        <dbReference type="ARBA" id="ARBA00022723"/>
    </source>
</evidence>
<comment type="cofactor">
    <cofactor evidence="1">
        <name>Zn(2+)</name>
        <dbReference type="ChEBI" id="CHEBI:29105"/>
    </cofactor>
</comment>
<dbReference type="InterPro" id="IPR001365">
    <property type="entry name" value="A_deaminase_dom"/>
</dbReference>
<dbReference type="EMBL" id="JAUYZG010000025">
    <property type="protein sequence ID" value="KAK2867145.1"/>
    <property type="molecule type" value="Genomic_DNA"/>
</dbReference>
<comment type="caution">
    <text evidence="10">The sequence shown here is derived from an EMBL/GenBank/DDBJ whole genome shotgun (WGS) entry which is preliminary data.</text>
</comment>
<dbReference type="Pfam" id="PF00962">
    <property type="entry name" value="A_deaminase"/>
    <property type="match status" value="1"/>
</dbReference>
<dbReference type="PANTHER" id="PTHR11409:SF45">
    <property type="entry name" value="ADENOSINE DEAMINASE 2-A"/>
    <property type="match status" value="1"/>
</dbReference>
<dbReference type="GO" id="GO:0046103">
    <property type="term" value="P:inosine biosynthetic process"/>
    <property type="evidence" value="ECO:0007669"/>
    <property type="project" value="TreeGrafter"/>
</dbReference>
<keyword evidence="5" id="KW-0964">Secreted</keyword>
<name>A0AA88NXD7_9TELE</name>
<comment type="catalytic activity">
    <reaction evidence="9">
        <text>adenosine + H2O + H(+) = inosine + NH4(+)</text>
        <dbReference type="Rhea" id="RHEA:24408"/>
        <dbReference type="ChEBI" id="CHEBI:15377"/>
        <dbReference type="ChEBI" id="CHEBI:15378"/>
        <dbReference type="ChEBI" id="CHEBI:16335"/>
        <dbReference type="ChEBI" id="CHEBI:17596"/>
        <dbReference type="ChEBI" id="CHEBI:28938"/>
        <dbReference type="EC" id="3.5.4.4"/>
    </reaction>
</comment>
<dbReference type="Proteomes" id="UP001187343">
    <property type="component" value="Unassembled WGS sequence"/>
</dbReference>